<accession>A0ABZ2CPR7</accession>
<gene>
    <name evidence="4" type="ORF">R4Z09_12295</name>
</gene>
<feature type="domain" description="SLH" evidence="3">
    <location>
        <begin position="23"/>
        <end position="82"/>
    </location>
</feature>
<organism evidence="4 5">
    <name type="scientific">Niallia oryzisoli</name>
    <dbReference type="NCBI Taxonomy" id="1737571"/>
    <lineage>
        <taxon>Bacteria</taxon>
        <taxon>Bacillati</taxon>
        <taxon>Bacillota</taxon>
        <taxon>Bacilli</taxon>
        <taxon>Bacillales</taxon>
        <taxon>Bacillaceae</taxon>
        <taxon>Niallia</taxon>
    </lineage>
</organism>
<evidence type="ECO:0000313" key="4">
    <source>
        <dbReference type="EMBL" id="WVX83703.1"/>
    </source>
</evidence>
<evidence type="ECO:0000256" key="1">
    <source>
        <dbReference type="ARBA" id="ARBA00022729"/>
    </source>
</evidence>
<dbReference type="InterPro" id="IPR001119">
    <property type="entry name" value="SLH_dom"/>
</dbReference>
<dbReference type="EMBL" id="CP137640">
    <property type="protein sequence ID" value="WVX83703.1"/>
    <property type="molecule type" value="Genomic_DNA"/>
</dbReference>
<dbReference type="Proteomes" id="UP001357223">
    <property type="component" value="Chromosome"/>
</dbReference>
<feature type="domain" description="SLH" evidence="3">
    <location>
        <begin position="83"/>
        <end position="146"/>
    </location>
</feature>
<dbReference type="Pfam" id="PF00395">
    <property type="entry name" value="SLH"/>
    <property type="match status" value="3"/>
</dbReference>
<sequence length="413" mass="46531">MRKFTCLITLVFLLGLLSPITSKAEGLSDISDTYTFYDEVFYLLSKNVISGFPDGTFRANETVTRGQVAIMIGRALGFNGEPRNTQFADVNTNVTGSGYIASAVEEGIISGFPDGSYRPYEAVTRGQMAIFLNRAYTLTTGETNSFTDVSSNMSAYQAILNVAFNGIASGYPDGSYRPYQSVTRGQFSAFMARTIEPSFRAPIQTDEKPEPITEPQPIIDPTYDRIYNLTDDQIEEAIERGKQGDDYVNAGKKTFEYDLPFIKDEGNLLYENSGHMSMVRPYILTPYLDIMTQSYLKSIQYEDYSIDEAKKSIDAQKDSLHFVVDLYGSSLTFHQKSIVVLRQNGEIIHPELVSGQDELAERTGLNFPQYMKRLVVRFDSNKINFSEKAELIVDYIPGSEYQVVYDVDFDQYK</sequence>
<feature type="chain" id="PRO_5046213258" evidence="2">
    <location>
        <begin position="25"/>
        <end position="413"/>
    </location>
</feature>
<feature type="signal peptide" evidence="2">
    <location>
        <begin position="1"/>
        <end position="24"/>
    </location>
</feature>
<evidence type="ECO:0000313" key="5">
    <source>
        <dbReference type="Proteomes" id="UP001357223"/>
    </source>
</evidence>
<evidence type="ECO:0000259" key="3">
    <source>
        <dbReference type="PROSITE" id="PS51272"/>
    </source>
</evidence>
<dbReference type="InterPro" id="IPR051465">
    <property type="entry name" value="Cell_Envelope_Struct_Comp"/>
</dbReference>
<proteinExistence type="predicted"/>
<dbReference type="RefSeq" id="WP_338452579.1">
    <property type="nucleotide sequence ID" value="NZ_CP137640.1"/>
</dbReference>
<dbReference type="PROSITE" id="PS51272">
    <property type="entry name" value="SLH"/>
    <property type="match status" value="3"/>
</dbReference>
<feature type="domain" description="SLH" evidence="3">
    <location>
        <begin position="147"/>
        <end position="205"/>
    </location>
</feature>
<evidence type="ECO:0000256" key="2">
    <source>
        <dbReference type="SAM" id="SignalP"/>
    </source>
</evidence>
<dbReference type="PANTHER" id="PTHR43308:SF5">
    <property type="entry name" value="S-LAYER PROTEIN _ PEPTIDOGLYCAN ENDO-BETA-N-ACETYLGLUCOSAMINIDASE"/>
    <property type="match status" value="1"/>
</dbReference>
<name>A0ABZ2CPR7_9BACI</name>
<keyword evidence="5" id="KW-1185">Reference proteome</keyword>
<protein>
    <submittedName>
        <fullName evidence="4">S-layer homology domain-containing protein</fullName>
    </submittedName>
</protein>
<keyword evidence="1 2" id="KW-0732">Signal</keyword>
<dbReference type="PANTHER" id="PTHR43308">
    <property type="entry name" value="OUTER MEMBRANE PROTEIN ALPHA-RELATED"/>
    <property type="match status" value="1"/>
</dbReference>
<reference evidence="4 5" key="1">
    <citation type="submission" date="2023-10" db="EMBL/GenBank/DDBJ databases">
        <title>Niallia locisalis sp.nov. isolated from a salt pond sample.</title>
        <authorList>
            <person name="Li X.-J."/>
            <person name="Dong L."/>
        </authorList>
    </citation>
    <scope>NUCLEOTIDE SEQUENCE [LARGE SCALE GENOMIC DNA]</scope>
    <source>
        <strain evidence="4 5">DSM 29761</strain>
    </source>
</reference>